<feature type="chain" id="PRO_5036496551" evidence="6">
    <location>
        <begin position="28"/>
        <end position="497"/>
    </location>
</feature>
<dbReference type="RefSeq" id="WP_191770279.1">
    <property type="nucleotide sequence ID" value="NZ_JACSQS010000006.1"/>
</dbReference>
<dbReference type="InterPro" id="IPR036852">
    <property type="entry name" value="Peptidase_S8/S53_dom_sf"/>
</dbReference>
<comment type="caution">
    <text evidence="4">Lacks conserved residue(s) required for the propagation of feature annotation.</text>
</comment>
<accession>A0A8X8FSL2</accession>
<dbReference type="GO" id="GO:0004252">
    <property type="term" value="F:serine-type endopeptidase activity"/>
    <property type="evidence" value="ECO:0007669"/>
    <property type="project" value="InterPro"/>
</dbReference>
<evidence type="ECO:0000313" key="8">
    <source>
        <dbReference type="EMBL" id="MBD7954105.1"/>
    </source>
</evidence>
<keyword evidence="2" id="KW-0378">Hydrolase</keyword>
<sequence length="497" mass="51420">MRLTLSQALFASAAFSLLAPSAAGAQAGTDDPAWSIEKPRQTRIGPGYSQDLIEVKFRNADRTAPGEAGWTSRRSGALPGLDALTAAGGPVSRVTPLFSADVLHDTSDRADLPALGQWYRMQLKPGQDAAVIIDLLNGMDAVEIAYAAPLPAPPPSAAPAPATTQWASPLFIERQGYALAAASGIDAVHARTVPGGDGTGIRVVDIEYSWNWQHEDLTKLRVPGTWIRQGASISDPFNDNNHGTSVLGEMIADDNGFGVRGLVSGATPHYVNVTSPQTGYNAANAVALAAARLGPGDVILIEQQFPGPAPCNDYVAPEWIPSIYDAVVSAVRRGIHVVETAGNGNINLDAGCFGPGFPRGRPDSGAILAGAGGAAATPWCRDAVVPRSRLGFSTHGRRVNLQGWGGCVATTGGRDLYNGGPNAGYTQRFNGTSSAGPIVASAVAAVSGAAKARGKTLTPLQMRSLLVETGTPQVGNNGHIGPLPNLRAALDRLAGMP</sequence>
<keyword evidence="1" id="KW-0645">Protease</keyword>
<name>A0A8X8FSL2_9GAMM</name>
<evidence type="ECO:0000313" key="9">
    <source>
        <dbReference type="Proteomes" id="UP000636938"/>
    </source>
</evidence>
<feature type="region of interest" description="Disordered" evidence="5">
    <location>
        <begin position="26"/>
        <end position="45"/>
    </location>
</feature>
<reference evidence="8 9" key="1">
    <citation type="submission" date="2020-08" db="EMBL/GenBank/DDBJ databases">
        <title>A Genomic Blueprint of the Chicken Gut Microbiome.</title>
        <authorList>
            <person name="Gilroy R."/>
            <person name="Ravi A."/>
            <person name="Getino M."/>
            <person name="Pursley I."/>
            <person name="Horton D.L."/>
            <person name="Alikhan N.-F."/>
            <person name="Baker D."/>
            <person name="Gharbi K."/>
            <person name="Hall N."/>
            <person name="Watson M."/>
            <person name="Adriaenssens E.M."/>
            <person name="Foster-Nyarko E."/>
            <person name="Jarju S."/>
            <person name="Secka A."/>
            <person name="Antonio M."/>
            <person name="Oren A."/>
            <person name="Chaudhuri R."/>
            <person name="La Ragione R.M."/>
            <person name="Hildebrand F."/>
            <person name="Pallen M.J."/>
        </authorList>
    </citation>
    <scope>NUCLEOTIDE SEQUENCE [LARGE SCALE GENOMIC DNA]</scope>
    <source>
        <strain evidence="8 9">Sa5BUN4</strain>
    </source>
</reference>
<evidence type="ECO:0000256" key="3">
    <source>
        <dbReference type="ARBA" id="ARBA00022825"/>
    </source>
</evidence>
<dbReference type="EMBL" id="JACSQS010000006">
    <property type="protein sequence ID" value="MBD7954105.1"/>
    <property type="molecule type" value="Genomic_DNA"/>
</dbReference>
<comment type="caution">
    <text evidence="8">The sequence shown here is derived from an EMBL/GenBank/DDBJ whole genome shotgun (WGS) entry which is preliminary data.</text>
</comment>
<dbReference type="PRINTS" id="PR00723">
    <property type="entry name" value="SUBTILISIN"/>
</dbReference>
<dbReference type="Proteomes" id="UP000636938">
    <property type="component" value="Unassembled WGS sequence"/>
</dbReference>
<evidence type="ECO:0000256" key="4">
    <source>
        <dbReference type="PROSITE-ProRule" id="PRU01240"/>
    </source>
</evidence>
<keyword evidence="6" id="KW-0732">Signal</keyword>
<keyword evidence="3" id="KW-0720">Serine protease</keyword>
<keyword evidence="9" id="KW-1185">Reference proteome</keyword>
<protein>
    <submittedName>
        <fullName evidence="8">S8 family serine peptidase</fullName>
    </submittedName>
</protein>
<dbReference type="Pfam" id="PF00082">
    <property type="entry name" value="Peptidase_S8"/>
    <property type="match status" value="1"/>
</dbReference>
<dbReference type="PROSITE" id="PS51892">
    <property type="entry name" value="SUBTILASE"/>
    <property type="match status" value="1"/>
</dbReference>
<evidence type="ECO:0000256" key="1">
    <source>
        <dbReference type="ARBA" id="ARBA00022670"/>
    </source>
</evidence>
<gene>
    <name evidence="8" type="ORF">H9654_07780</name>
</gene>
<comment type="similarity">
    <text evidence="4">Belongs to the peptidase S8 family.</text>
</comment>
<feature type="domain" description="Peptidase S8/S53" evidence="7">
    <location>
        <begin position="236"/>
        <end position="471"/>
    </location>
</feature>
<dbReference type="AlphaFoldDB" id="A0A8X8FSL2"/>
<evidence type="ECO:0000259" key="7">
    <source>
        <dbReference type="Pfam" id="PF00082"/>
    </source>
</evidence>
<evidence type="ECO:0000256" key="2">
    <source>
        <dbReference type="ARBA" id="ARBA00022801"/>
    </source>
</evidence>
<feature type="signal peptide" evidence="6">
    <location>
        <begin position="1"/>
        <end position="27"/>
    </location>
</feature>
<evidence type="ECO:0000256" key="5">
    <source>
        <dbReference type="SAM" id="MobiDB-lite"/>
    </source>
</evidence>
<dbReference type="SUPFAM" id="SSF52743">
    <property type="entry name" value="Subtilisin-like"/>
    <property type="match status" value="1"/>
</dbReference>
<evidence type="ECO:0000256" key="6">
    <source>
        <dbReference type="SAM" id="SignalP"/>
    </source>
</evidence>
<proteinExistence type="inferred from homology"/>
<dbReference type="Gene3D" id="3.40.50.200">
    <property type="entry name" value="Peptidase S8/S53 domain"/>
    <property type="match status" value="1"/>
</dbReference>
<dbReference type="InterPro" id="IPR015500">
    <property type="entry name" value="Peptidase_S8_subtilisin-rel"/>
</dbReference>
<organism evidence="8 9">
    <name type="scientific">Stenotrophomonas lacuserhaii</name>
    <dbReference type="NCBI Taxonomy" id="2760084"/>
    <lineage>
        <taxon>Bacteria</taxon>
        <taxon>Pseudomonadati</taxon>
        <taxon>Pseudomonadota</taxon>
        <taxon>Gammaproteobacteria</taxon>
        <taxon>Lysobacterales</taxon>
        <taxon>Lysobacteraceae</taxon>
        <taxon>Stenotrophomonas</taxon>
    </lineage>
</organism>
<dbReference type="InterPro" id="IPR000209">
    <property type="entry name" value="Peptidase_S8/S53_dom"/>
</dbReference>
<dbReference type="GO" id="GO:0006508">
    <property type="term" value="P:proteolysis"/>
    <property type="evidence" value="ECO:0007669"/>
    <property type="project" value="UniProtKB-KW"/>
</dbReference>